<keyword evidence="3" id="KW-1185">Reference proteome</keyword>
<dbReference type="Pfam" id="PF00027">
    <property type="entry name" value="cNMP_binding"/>
    <property type="match status" value="1"/>
</dbReference>
<name>A0A7X0LSN8_9ACTN</name>
<dbReference type="Proteomes" id="UP000540423">
    <property type="component" value="Unassembled WGS sequence"/>
</dbReference>
<comment type="caution">
    <text evidence="2">The sequence shown here is derived from an EMBL/GenBank/DDBJ whole genome shotgun (WGS) entry which is preliminary data.</text>
</comment>
<sequence length="461" mass="51134">MNDYQQSLSPDAARQLANTTKTRPQMRAITPRYLLRALPWVDVESGVYRVNRRRTFVLGDDRISSYSDNGTHRVIAEDLRELPYLREADSALLTELAGSFTTVTFEAGQVLATEDEPCAQLWVLVHGKAEKRVTGRYGDEAVLDVIGDGQTFDLASWTSGAPMPHYVKALTHGVALCLNRDELTRLADGDEQLRAALEAYTADGAPEPGSEVPVELASGHVGEPDLPGTYVEYEDTPREYHMSLAQTVLRVHSRVADLYNEPMDQTRSQADLTIQALRERQEAMMLNHPEYGLFHNVAPGQRVQTRTGAPSPDDLDELLTRVWKHPAYFLAHPRAIAAFARECTRRGVPPLMDTRFGSPLLTWRGVPMLPSDKVRFSGRGGTGTTEILLMRVGEAEQGVVGLRPSKVTDEVEPGLAMRNMGMDQKGISSYLMTSYFNAAVLVEDATAVLQNVEVSKYHDYS</sequence>
<accession>A0A7X0LSN8</accession>
<dbReference type="InterPro" id="IPR000595">
    <property type="entry name" value="cNMP-bd_dom"/>
</dbReference>
<dbReference type="RefSeq" id="WP_185036005.1">
    <property type="nucleotide sequence ID" value="NZ_BNBN01000021.1"/>
</dbReference>
<dbReference type="PROSITE" id="PS50042">
    <property type="entry name" value="CNMP_BINDING_3"/>
    <property type="match status" value="1"/>
</dbReference>
<dbReference type="InterPro" id="IPR018490">
    <property type="entry name" value="cNMP-bd_dom_sf"/>
</dbReference>
<dbReference type="Pfam" id="PF19307">
    <property type="entry name" value="SrpI-like"/>
    <property type="match status" value="1"/>
</dbReference>
<dbReference type="Gene3D" id="2.60.120.10">
    <property type="entry name" value="Jelly Rolls"/>
    <property type="match status" value="1"/>
</dbReference>
<proteinExistence type="predicted"/>
<dbReference type="InterPro" id="IPR045641">
    <property type="entry name" value="SrpI-like"/>
</dbReference>
<dbReference type="CDD" id="cd00038">
    <property type="entry name" value="CAP_ED"/>
    <property type="match status" value="1"/>
</dbReference>
<feature type="domain" description="Cyclic nucleotide-binding" evidence="1">
    <location>
        <begin position="84"/>
        <end position="186"/>
    </location>
</feature>
<evidence type="ECO:0000313" key="2">
    <source>
        <dbReference type="EMBL" id="MBB6439455.1"/>
    </source>
</evidence>
<gene>
    <name evidence="2" type="ORF">HNQ79_005967</name>
</gene>
<dbReference type="InterPro" id="IPR049817">
    <property type="entry name" value="Encap_f2b"/>
</dbReference>
<reference evidence="2 3" key="1">
    <citation type="submission" date="2020-08" db="EMBL/GenBank/DDBJ databases">
        <title>Genomic Encyclopedia of Type Strains, Phase IV (KMG-IV): sequencing the most valuable type-strain genomes for metagenomic binning, comparative biology and taxonomic classification.</title>
        <authorList>
            <person name="Goeker M."/>
        </authorList>
    </citation>
    <scope>NUCLEOTIDE SEQUENCE [LARGE SCALE GENOMIC DNA]</scope>
    <source>
        <strain evidence="2 3">DSM 40141</strain>
    </source>
</reference>
<protein>
    <recommendedName>
        <fullName evidence="1">Cyclic nucleotide-binding domain-containing protein</fullName>
    </recommendedName>
</protein>
<evidence type="ECO:0000313" key="3">
    <source>
        <dbReference type="Proteomes" id="UP000540423"/>
    </source>
</evidence>
<dbReference type="SUPFAM" id="SSF51206">
    <property type="entry name" value="cAMP-binding domain-like"/>
    <property type="match status" value="1"/>
</dbReference>
<evidence type="ECO:0000259" key="1">
    <source>
        <dbReference type="PROSITE" id="PS50042"/>
    </source>
</evidence>
<organism evidence="2 3">
    <name type="scientific">Streptomyces candidus</name>
    <dbReference type="NCBI Taxonomy" id="67283"/>
    <lineage>
        <taxon>Bacteria</taxon>
        <taxon>Bacillati</taxon>
        <taxon>Actinomycetota</taxon>
        <taxon>Actinomycetes</taxon>
        <taxon>Kitasatosporales</taxon>
        <taxon>Streptomycetaceae</taxon>
        <taxon>Streptomyces</taxon>
    </lineage>
</organism>
<dbReference type="AlphaFoldDB" id="A0A7X0LSN8"/>
<dbReference type="NCBIfam" id="NF041163">
    <property type="entry name" value="encap_f2b"/>
    <property type="match status" value="1"/>
</dbReference>
<dbReference type="EMBL" id="JACHEM010000022">
    <property type="protein sequence ID" value="MBB6439455.1"/>
    <property type="molecule type" value="Genomic_DNA"/>
</dbReference>
<dbReference type="InterPro" id="IPR014710">
    <property type="entry name" value="RmlC-like_jellyroll"/>
</dbReference>